<evidence type="ECO:0000256" key="6">
    <source>
        <dbReference type="ARBA" id="ARBA00022692"/>
    </source>
</evidence>
<evidence type="ECO:0000256" key="8">
    <source>
        <dbReference type="ARBA" id="ARBA00023136"/>
    </source>
</evidence>
<dbReference type="CDD" id="cd06261">
    <property type="entry name" value="TM_PBP2"/>
    <property type="match status" value="1"/>
</dbReference>
<evidence type="ECO:0000256" key="5">
    <source>
        <dbReference type="ARBA" id="ARBA00022597"/>
    </source>
</evidence>
<dbReference type="PANTHER" id="PTHR47314">
    <property type="entry name" value="MALTOSE/MALTODEXTRIN TRANSPORT SYSTEM PERMEASE PROTEIN MALF"/>
    <property type="match status" value="1"/>
</dbReference>
<dbReference type="InterPro" id="IPR035906">
    <property type="entry name" value="MetI-like_sf"/>
</dbReference>
<feature type="transmembrane region" description="Helical" evidence="9">
    <location>
        <begin position="644"/>
        <end position="666"/>
    </location>
</feature>
<feature type="transmembrane region" description="Helical" evidence="9">
    <location>
        <begin position="526"/>
        <end position="546"/>
    </location>
</feature>
<feature type="transmembrane region" description="Helical" evidence="9">
    <location>
        <begin position="771"/>
        <end position="793"/>
    </location>
</feature>
<dbReference type="PANTHER" id="PTHR47314:SF1">
    <property type="entry name" value="MALTOSE_MALTODEXTRIN TRANSPORT SYSTEM PERMEASE PROTEIN MALF"/>
    <property type="match status" value="1"/>
</dbReference>
<evidence type="ECO:0000256" key="9">
    <source>
        <dbReference type="RuleBase" id="RU363032"/>
    </source>
</evidence>
<dbReference type="Gene3D" id="1.10.3720.10">
    <property type="entry name" value="MetI-like"/>
    <property type="match status" value="1"/>
</dbReference>
<dbReference type="Proteomes" id="UP000261764">
    <property type="component" value="Chromosome I"/>
</dbReference>
<evidence type="ECO:0000256" key="10">
    <source>
        <dbReference type="SAM" id="Coils"/>
    </source>
</evidence>
<evidence type="ECO:0000259" key="11">
    <source>
        <dbReference type="PROSITE" id="PS50928"/>
    </source>
</evidence>
<evidence type="ECO:0000256" key="7">
    <source>
        <dbReference type="ARBA" id="ARBA00022989"/>
    </source>
</evidence>
<dbReference type="PROSITE" id="PS50928">
    <property type="entry name" value="ABC_TM1"/>
    <property type="match status" value="1"/>
</dbReference>
<name>A0A292IIV3_9MOLU</name>
<dbReference type="KEGG" id="mamp:MAMA39_03720"/>
<feature type="transmembrane region" description="Helical" evidence="9">
    <location>
        <begin position="840"/>
        <end position="863"/>
    </location>
</feature>
<dbReference type="AlphaFoldDB" id="A0A292IIV3"/>
<dbReference type="RefSeq" id="WP_343251836.1">
    <property type="nucleotide sequence ID" value="NZ_HG937516.1"/>
</dbReference>
<dbReference type="EMBL" id="HG937516">
    <property type="protein sequence ID" value="CDN40492.1"/>
    <property type="molecule type" value="Genomic_DNA"/>
</dbReference>
<evidence type="ECO:0000256" key="3">
    <source>
        <dbReference type="ARBA" id="ARBA00022448"/>
    </source>
</evidence>
<feature type="coiled-coil region" evidence="10">
    <location>
        <begin position="35"/>
        <end position="69"/>
    </location>
</feature>
<feature type="transmembrane region" description="Helical" evidence="9">
    <location>
        <begin position="678"/>
        <end position="703"/>
    </location>
</feature>
<keyword evidence="8 9" id="KW-0472">Membrane</keyword>
<keyword evidence="4" id="KW-1003">Cell membrane</keyword>
<keyword evidence="5" id="KW-0762">Sugar transport</keyword>
<comment type="similarity">
    <text evidence="2">Belongs to the binding-protein-dependent transport system permease family. MalFG subfamily.</text>
</comment>
<keyword evidence="7 9" id="KW-1133">Transmembrane helix</keyword>
<gene>
    <name evidence="12" type="ORF">MAMA39_03720</name>
</gene>
<dbReference type="InterPro" id="IPR000515">
    <property type="entry name" value="MetI-like"/>
</dbReference>
<dbReference type="GO" id="GO:0015423">
    <property type="term" value="F:ABC-type maltose transporter activity"/>
    <property type="evidence" value="ECO:0007669"/>
    <property type="project" value="TreeGrafter"/>
</dbReference>
<evidence type="ECO:0000256" key="1">
    <source>
        <dbReference type="ARBA" id="ARBA00004651"/>
    </source>
</evidence>
<organism evidence="12 13">
    <name type="scientific">Mycoplasma amphoriforme A39</name>
    <dbReference type="NCBI Taxonomy" id="572419"/>
    <lineage>
        <taxon>Bacteria</taxon>
        <taxon>Bacillati</taxon>
        <taxon>Mycoplasmatota</taxon>
        <taxon>Mollicutes</taxon>
        <taxon>Mycoplasmataceae</taxon>
        <taxon>Mycoplasma</taxon>
    </lineage>
</organism>
<feature type="transmembrane region" description="Helical" evidence="9">
    <location>
        <begin position="440"/>
        <end position="457"/>
    </location>
</feature>
<protein>
    <recommendedName>
        <fullName evidence="11">ABC transmembrane type-1 domain-containing protein</fullName>
    </recommendedName>
</protein>
<sequence>MVDLDLNKESFSSLQSKVRFLNIDEIKKGLLQKKKIQKINEKNQLKKQIQNAKSKYFNYQLALKSLNRDFQNQLKVFKNHALNQVQLLRKSFLTVNGINLELELQSLQREVLYFQQTQVENIKVKELQTKCDVIKKQINSLKTNSGYVEKVKVIENNLQEKIARLKNDFFVGEKSKKRQLKLQVANELKSVKKVVADYKTTYYQKLKEHQTAIRAARKQAAIDYVATTKLLRQKNLYVNSYNELVQEINEIEKKYQNLEPYLAIANAVSADSTYGRKIKKAAEQLKKQVNKKGFETVVKQINLTNKITTYEQILRSWKKIDEQILDAQNQLAALTSSSVTSSELTTLQSEHQKTIEKIRKNRQNLSKKAYQNLIREKNFRFKIDKKELENQNEQYTLKEKIRFLKLTKIKQKERLLKIMYTSIDDEVKKIPTKAFKNSRWLAMFLSLLVPGLGQFLNKEYFKGIGFLIGSLFIYALALPFFFGVEGYHSQSGGGIFGLSILSPVQSTDPLFGTIYLDARFRIIEGLISLFLLIYSLLIYMSGIYDARRSGFYREYGYRPKNIRDLKTFLAGTGLPLVISLPAFVLITFVVALPVLATFLLAFTDYNFQTQPPGNALNYNGGANFVEVFSGAYSASFAYVSGWTVIWTLVVTVGIVIIGTTLALILDNPRIQGKSFWKTVYILPWAVPAFATILFFSASFIGTGTNTYYNQFFGSNVAFAQSEFYTRLLLIVIQIWLGHSYVFMLVSGIKKSISEEIYEAASIDGSNRFRTLMSITAPLILQQVAPLLVGQFIFNFNNFGLIFLFSSGGPVGPSGLPGNPGATDIIISLIFNLTTSNNNQIGLASAFTIIMSVVIVAVSATLFLKSKAFKREL</sequence>
<dbReference type="Pfam" id="PF00528">
    <property type="entry name" value="BPD_transp_1"/>
    <property type="match status" value="1"/>
</dbReference>
<feature type="coiled-coil region" evidence="10">
    <location>
        <begin position="124"/>
        <end position="168"/>
    </location>
</feature>
<evidence type="ECO:0000313" key="13">
    <source>
        <dbReference type="Proteomes" id="UP000261764"/>
    </source>
</evidence>
<feature type="transmembrane region" description="Helical" evidence="9">
    <location>
        <begin position="464"/>
        <end position="482"/>
    </location>
</feature>
<keyword evidence="10" id="KW-0175">Coiled coil</keyword>
<evidence type="ECO:0000313" key="12">
    <source>
        <dbReference type="EMBL" id="CDN40492.1"/>
    </source>
</evidence>
<feature type="transmembrane region" description="Helical" evidence="9">
    <location>
        <begin position="723"/>
        <end position="745"/>
    </location>
</feature>
<keyword evidence="6 9" id="KW-0812">Transmembrane</keyword>
<evidence type="ECO:0000256" key="2">
    <source>
        <dbReference type="ARBA" id="ARBA00009047"/>
    </source>
</evidence>
<feature type="domain" description="ABC transmembrane type-1" evidence="11">
    <location>
        <begin position="640"/>
        <end position="861"/>
    </location>
</feature>
<evidence type="ECO:0000256" key="4">
    <source>
        <dbReference type="ARBA" id="ARBA00022475"/>
    </source>
</evidence>
<proteinExistence type="inferred from homology"/>
<reference evidence="12 13" key="1">
    <citation type="journal article" date="2015" name="Clin. Infect. Dis.">
        <title>Genomic Investigations unmask Mycoplasma amphoriforme, a new respiratory pathogen.</title>
        <authorList>
            <person name="Gillespie S.H."/>
            <person name="Ling C.L."/>
            <person name="Oravcova K."/>
            <person name="Pinheiro M."/>
            <person name="Wells L."/>
            <person name="Bryant J.M."/>
            <person name="McHugh T.D."/>
            <person name="Bebear C."/>
            <person name="Webster D."/>
            <person name="Harris S.R."/>
            <person name="Seth-Smith H.M."/>
            <person name="Thomson N.R."/>
        </authorList>
    </citation>
    <scope>NUCLEOTIDE SEQUENCE [LARGE SCALE GENOMIC DNA]</scope>
    <source>
        <strain evidence="12 13">A39</strain>
    </source>
</reference>
<keyword evidence="13" id="KW-1185">Reference proteome</keyword>
<accession>A0A292IIV3</accession>
<dbReference type="GO" id="GO:0042956">
    <property type="term" value="P:maltodextrin transmembrane transport"/>
    <property type="evidence" value="ECO:0007669"/>
    <property type="project" value="TreeGrafter"/>
</dbReference>
<comment type="subcellular location">
    <subcellularLocation>
        <location evidence="1 9">Cell membrane</location>
        <topology evidence="1 9">Multi-pass membrane protein</topology>
    </subcellularLocation>
</comment>
<dbReference type="SUPFAM" id="SSF161098">
    <property type="entry name" value="MetI-like"/>
    <property type="match status" value="1"/>
</dbReference>
<feature type="transmembrane region" description="Helical" evidence="9">
    <location>
        <begin position="567"/>
        <end position="600"/>
    </location>
</feature>
<keyword evidence="3 9" id="KW-0813">Transport</keyword>
<dbReference type="GO" id="GO:1990060">
    <property type="term" value="C:maltose transport complex"/>
    <property type="evidence" value="ECO:0007669"/>
    <property type="project" value="TreeGrafter"/>
</dbReference>